<gene>
    <name evidence="2" type="ORF">H634G_10852</name>
</gene>
<feature type="compositionally biased region" description="Basic residues" evidence="1">
    <location>
        <begin position="1"/>
        <end position="12"/>
    </location>
</feature>
<keyword evidence="3" id="KW-1185">Reference proteome</keyword>
<name>A0A0D9NIS4_METAN</name>
<proteinExistence type="predicted"/>
<evidence type="ECO:0000313" key="2">
    <source>
        <dbReference type="EMBL" id="KJK73874.1"/>
    </source>
</evidence>
<accession>A0A0D9NIS4</accession>
<feature type="region of interest" description="Disordered" evidence="1">
    <location>
        <begin position="1"/>
        <end position="22"/>
    </location>
</feature>
<organism evidence="2 3">
    <name type="scientific">Metarhizium anisopliae BRIP 53293</name>
    <dbReference type="NCBI Taxonomy" id="1291518"/>
    <lineage>
        <taxon>Eukaryota</taxon>
        <taxon>Fungi</taxon>
        <taxon>Dikarya</taxon>
        <taxon>Ascomycota</taxon>
        <taxon>Pezizomycotina</taxon>
        <taxon>Sordariomycetes</taxon>
        <taxon>Hypocreomycetidae</taxon>
        <taxon>Hypocreales</taxon>
        <taxon>Clavicipitaceae</taxon>
        <taxon>Metarhizium</taxon>
    </lineage>
</organism>
<reference evidence="3" key="1">
    <citation type="journal article" date="2014" name="BMC Genomics">
        <title>The genome sequence of the biocontrol fungus Metarhizium anisopliae and comparative genomics of Metarhizium species.</title>
        <authorList>
            <person name="Pattemore J.A."/>
            <person name="Hane J.K."/>
            <person name="Williams A.H."/>
            <person name="Wilson B.A."/>
            <person name="Stodart B.J."/>
            <person name="Ash G.J."/>
        </authorList>
    </citation>
    <scope>NUCLEOTIDE SEQUENCE [LARGE SCALE GENOMIC DNA]</scope>
    <source>
        <strain evidence="3">BRIP 53293</strain>
    </source>
</reference>
<evidence type="ECO:0000313" key="3">
    <source>
        <dbReference type="Proteomes" id="UP000054544"/>
    </source>
</evidence>
<sequence>MARKRQSKHTKKQKETARKRGPSYLRKGVELGQKANIIAGGFYEEPTHHGWCLSCHIPEGRDLPDLQAIFNDQVQVQQVPYDLRSGKRGTTIIISGASSARTKKGIVDSLSQLDISEEDTSSRSTPSLVGDDLDMLADRSLNEDDASNTSDWDLVDGYDDIIGTDGTNQCFSGDADRLSEHGKNDHLAQITPAPSISVTELINGRDGEELIIHEEDFVNWCGSETPTVSPNNDHSLSVQRDTAVSYKLTSSVRVTNSPMGVGKNHDKLRVLAAAAAVAAARRRVANLILEDW</sequence>
<dbReference type="AlphaFoldDB" id="A0A0D9NIS4"/>
<dbReference type="EMBL" id="KE384772">
    <property type="protein sequence ID" value="KJK73874.1"/>
    <property type="molecule type" value="Genomic_DNA"/>
</dbReference>
<dbReference type="Proteomes" id="UP000054544">
    <property type="component" value="Unassembled WGS sequence"/>
</dbReference>
<evidence type="ECO:0000256" key="1">
    <source>
        <dbReference type="SAM" id="MobiDB-lite"/>
    </source>
</evidence>
<protein>
    <submittedName>
        <fullName evidence="2">Uncharacterized protein</fullName>
    </submittedName>
</protein>